<name>A0ABX3PF71_9HYPH</name>
<protein>
    <recommendedName>
        <fullName evidence="6">Non-canonical purine NTP pyrophosphatase</fullName>
    </recommendedName>
</protein>
<proteinExistence type="inferred from homology"/>
<dbReference type="InterPro" id="IPR002637">
    <property type="entry name" value="RdgB/HAM1"/>
</dbReference>
<evidence type="ECO:0008006" key="6">
    <source>
        <dbReference type="Google" id="ProtNLM"/>
    </source>
</evidence>
<dbReference type="RefSeq" id="WP_081174827.1">
    <property type="nucleotide sequence ID" value="NZ_MSPX01000004.1"/>
</dbReference>
<comment type="caution">
    <text evidence="4">The sequence shown here is derived from an EMBL/GenBank/DDBJ whole genome shotgun (WGS) entry which is preliminary data.</text>
</comment>
<evidence type="ECO:0000313" key="5">
    <source>
        <dbReference type="Proteomes" id="UP000192652"/>
    </source>
</evidence>
<evidence type="ECO:0000256" key="1">
    <source>
        <dbReference type="ARBA" id="ARBA00008023"/>
    </source>
</evidence>
<dbReference type="SUPFAM" id="SSF52972">
    <property type="entry name" value="ITPase-like"/>
    <property type="match status" value="1"/>
</dbReference>
<keyword evidence="2" id="KW-0378">Hydrolase</keyword>
<dbReference type="CDD" id="cd00515">
    <property type="entry name" value="HAM1"/>
    <property type="match status" value="1"/>
</dbReference>
<dbReference type="EMBL" id="MSPX01000004">
    <property type="protein sequence ID" value="OQP87057.1"/>
    <property type="molecule type" value="Genomic_DNA"/>
</dbReference>
<evidence type="ECO:0000256" key="3">
    <source>
        <dbReference type="ARBA" id="ARBA00023080"/>
    </source>
</evidence>
<dbReference type="InterPro" id="IPR029001">
    <property type="entry name" value="ITPase-like_fam"/>
</dbReference>
<keyword evidence="5" id="KW-1185">Reference proteome</keyword>
<evidence type="ECO:0000313" key="4">
    <source>
        <dbReference type="EMBL" id="OQP87057.1"/>
    </source>
</evidence>
<keyword evidence="3" id="KW-0546">Nucleotide metabolism</keyword>
<comment type="similarity">
    <text evidence="1">Belongs to the HAM1 NTPase family.</text>
</comment>
<organism evidence="4 5">
    <name type="scientific">Xaviernesmea rhizosphaerae</name>
    <dbReference type="NCBI Taxonomy" id="1672749"/>
    <lineage>
        <taxon>Bacteria</taxon>
        <taxon>Pseudomonadati</taxon>
        <taxon>Pseudomonadota</taxon>
        <taxon>Alphaproteobacteria</taxon>
        <taxon>Hyphomicrobiales</taxon>
        <taxon>Rhizobiaceae</taxon>
        <taxon>Rhizobium/Agrobacterium group</taxon>
        <taxon>Xaviernesmea</taxon>
    </lineage>
</organism>
<sequence length="190" mass="21392">MTPHKLFFISSNSQKLADILDQAGKIKGIDIEHINWSSPEWLSQDLGKLTEKKAESAFEKFHRPLFVDHTSLKIDALGGLPGPASSFFWEALRDDICRIVHAVGPPQAKMTVCLAYTEGKRIYSVSHTVTGHVAEQPVGDRSFSWDRIFIPDGETKTFGQMSVAEKNKFSPRSRAFSEMITDIKVRLDER</sequence>
<dbReference type="Pfam" id="PF01725">
    <property type="entry name" value="Ham1p_like"/>
    <property type="match status" value="1"/>
</dbReference>
<evidence type="ECO:0000256" key="2">
    <source>
        <dbReference type="ARBA" id="ARBA00022801"/>
    </source>
</evidence>
<dbReference type="Proteomes" id="UP000192652">
    <property type="component" value="Unassembled WGS sequence"/>
</dbReference>
<gene>
    <name evidence="4" type="ORF">BTR14_06345</name>
</gene>
<accession>A0ABX3PF71</accession>
<dbReference type="PANTHER" id="PTHR11067:SF9">
    <property type="entry name" value="INOSINE TRIPHOSPHATE PYROPHOSPHATASE"/>
    <property type="match status" value="1"/>
</dbReference>
<dbReference type="Gene3D" id="3.90.950.10">
    <property type="match status" value="1"/>
</dbReference>
<reference evidence="4 5" key="1">
    <citation type="journal article" date="2017" name="Antonie Van Leeuwenhoek">
        <title>Rhizobium rhizosphaerae sp. nov., a novel species isolated from rice rhizosphere.</title>
        <authorList>
            <person name="Zhao J.J."/>
            <person name="Zhang J."/>
            <person name="Zhang R.J."/>
            <person name="Zhang C.W."/>
            <person name="Yin H.Q."/>
            <person name="Zhang X.X."/>
        </authorList>
    </citation>
    <scope>NUCLEOTIDE SEQUENCE [LARGE SCALE GENOMIC DNA]</scope>
    <source>
        <strain evidence="4 5">RD15</strain>
    </source>
</reference>
<dbReference type="PANTHER" id="PTHR11067">
    <property type="entry name" value="INOSINE TRIPHOSPHATE PYROPHOSPHATASE/HAM1 PROTEIN"/>
    <property type="match status" value="1"/>
</dbReference>